<dbReference type="Gene3D" id="3.40.50.10130">
    <property type="match status" value="1"/>
</dbReference>
<comment type="cofactor">
    <cofactor evidence="1">
        <name>Ca(2+)</name>
        <dbReference type="ChEBI" id="CHEBI:29108"/>
    </cofactor>
</comment>
<evidence type="ECO:0000256" key="22">
    <source>
        <dbReference type="SAM" id="MobiDB-lite"/>
    </source>
</evidence>
<evidence type="ECO:0000256" key="15">
    <source>
        <dbReference type="ARBA" id="ARBA00023172"/>
    </source>
</evidence>
<dbReference type="GO" id="GO:0016787">
    <property type="term" value="F:hydrolase activity"/>
    <property type="evidence" value="ECO:0007669"/>
    <property type="project" value="UniProtKB-KW"/>
</dbReference>
<dbReference type="PANTHER" id="PTHR21077">
    <property type="entry name" value="EME1 PROTEIN"/>
    <property type="match status" value="1"/>
</dbReference>
<dbReference type="GO" id="GO:0004519">
    <property type="term" value="F:endonuclease activity"/>
    <property type="evidence" value="ECO:0007669"/>
    <property type="project" value="UniProtKB-KW"/>
</dbReference>
<dbReference type="AlphaFoldDB" id="A0AAD8IFE1"/>
<comment type="caution">
    <text evidence="24">The sequence shown here is derived from an EMBL/GenBank/DDBJ whole genome shotgun (WGS) entry which is preliminary data.</text>
</comment>
<dbReference type="GO" id="GO:0003677">
    <property type="term" value="F:DNA binding"/>
    <property type="evidence" value="ECO:0007669"/>
    <property type="project" value="InterPro"/>
</dbReference>
<sequence>MSQPNPVNILSDDESETLEIPDSTPITFNSKRQRTVFDSKSTATVFVIDDDPTPRKISGSTPSIVPETPMSHLQNSGPIVIRCSKPVSDPKPSGIAGLILLESDNESDSFCGAGNRKQDAVPRATSEVETSSEFGSRCGEYQFSLGNQGNASMTQMCGEKSVDLIYAEYEIPQARGHFEQESDEQQPFSDVLRTECTSRGEVREENDMDKPKGKQRKTKEDKLRMMEEKRLQKEQEKLQKAALKAEALEMKKVEKEKQKWEKGKLALKSIVAEIDTKVVEIGSVGGSLLSRFSEKGIAYRITSNPIERSIVWVMSVPDEISQLCPSRVEIPYVLLVYEADEFCNLVMNQSLMGHVSRVQSRYPAHTVCYLTNKLQSYINKREQGQYKDPSKFSGWKRPPVEEVLSRLTTHFSKVHSRQCIDEAELAEHVVGLTCSLASCQFRKKLTPLSVNGNGSIVPKDCPDRILIKKNLWLKALVAIPKVQPRFAIAIWKKYPTMKSLLRIYMDPSKSVHEKEFLLKDLTTEGLLGEDRRLGEICSKRVYRILMAQCGNTKTDDVENGADFFHSQSA</sequence>
<dbReference type="GO" id="GO:0006310">
    <property type="term" value="P:DNA recombination"/>
    <property type="evidence" value="ECO:0007669"/>
    <property type="project" value="UniProtKB-KW"/>
</dbReference>
<dbReference type="EMBL" id="JAUIZM010000005">
    <property type="protein sequence ID" value="KAK1384456.1"/>
    <property type="molecule type" value="Genomic_DNA"/>
</dbReference>
<keyword evidence="9" id="KW-0227">DNA damage</keyword>
<dbReference type="InterPro" id="IPR042530">
    <property type="entry name" value="EME1/EME2_C"/>
</dbReference>
<evidence type="ECO:0000313" key="25">
    <source>
        <dbReference type="Proteomes" id="UP001237642"/>
    </source>
</evidence>
<feature type="domain" description="ERCC4" evidence="23">
    <location>
        <begin position="274"/>
        <end position="430"/>
    </location>
</feature>
<dbReference type="GO" id="GO:0046872">
    <property type="term" value="F:metal ion binding"/>
    <property type="evidence" value="ECO:0007669"/>
    <property type="project" value="UniProtKB-KW"/>
</dbReference>
<keyword evidence="17" id="KW-0539">Nucleus</keyword>
<evidence type="ECO:0000256" key="5">
    <source>
        <dbReference type="ARBA" id="ARBA00022618"/>
    </source>
</evidence>
<evidence type="ECO:0000256" key="12">
    <source>
        <dbReference type="ARBA" id="ARBA00022837"/>
    </source>
</evidence>
<reference evidence="24" key="1">
    <citation type="submission" date="2023-02" db="EMBL/GenBank/DDBJ databases">
        <title>Genome of toxic invasive species Heracleum sosnowskyi carries increased number of genes despite the absence of recent whole-genome duplications.</title>
        <authorList>
            <person name="Schelkunov M."/>
            <person name="Shtratnikova V."/>
            <person name="Makarenko M."/>
            <person name="Klepikova A."/>
            <person name="Omelchenko D."/>
            <person name="Novikova G."/>
            <person name="Obukhova E."/>
            <person name="Bogdanov V."/>
            <person name="Penin A."/>
            <person name="Logacheva M."/>
        </authorList>
    </citation>
    <scope>NUCLEOTIDE SEQUENCE</scope>
    <source>
        <strain evidence="24">Hsosn_3</strain>
        <tissue evidence="24">Leaf</tissue>
    </source>
</reference>
<keyword evidence="7" id="KW-0479">Metal-binding</keyword>
<keyword evidence="5" id="KW-0132">Cell division</keyword>
<evidence type="ECO:0000256" key="10">
    <source>
        <dbReference type="ARBA" id="ARBA00022776"/>
    </source>
</evidence>
<reference evidence="24" key="2">
    <citation type="submission" date="2023-05" db="EMBL/GenBank/DDBJ databases">
        <authorList>
            <person name="Schelkunov M.I."/>
        </authorList>
    </citation>
    <scope>NUCLEOTIDE SEQUENCE</scope>
    <source>
        <strain evidence="24">Hsosn_3</strain>
        <tissue evidence="24">Leaf</tissue>
    </source>
</reference>
<gene>
    <name evidence="24" type="ORF">POM88_022191</name>
</gene>
<dbReference type="Proteomes" id="UP001237642">
    <property type="component" value="Unassembled WGS sequence"/>
</dbReference>
<dbReference type="GO" id="GO:0005634">
    <property type="term" value="C:nucleus"/>
    <property type="evidence" value="ECO:0007669"/>
    <property type="project" value="UniProtKB-SubCell"/>
</dbReference>
<keyword evidence="19" id="KW-0131">Cell cycle</keyword>
<comment type="subcellular location">
    <subcellularLocation>
        <location evidence="3">Nucleus</location>
    </subcellularLocation>
</comment>
<feature type="region of interest" description="Disordered" evidence="22">
    <location>
        <begin position="196"/>
        <end position="222"/>
    </location>
</feature>
<dbReference type="FunFam" id="1.10.150.670:FF:000007">
    <property type="entry name" value="Crossover junction endonuclease EME1B"/>
    <property type="match status" value="1"/>
</dbReference>
<evidence type="ECO:0000256" key="18">
    <source>
        <dbReference type="ARBA" id="ARBA00023254"/>
    </source>
</evidence>
<keyword evidence="12" id="KW-0106">Calcium</keyword>
<organism evidence="24 25">
    <name type="scientific">Heracleum sosnowskyi</name>
    <dbReference type="NCBI Taxonomy" id="360622"/>
    <lineage>
        <taxon>Eukaryota</taxon>
        <taxon>Viridiplantae</taxon>
        <taxon>Streptophyta</taxon>
        <taxon>Embryophyta</taxon>
        <taxon>Tracheophyta</taxon>
        <taxon>Spermatophyta</taxon>
        <taxon>Magnoliopsida</taxon>
        <taxon>eudicotyledons</taxon>
        <taxon>Gunneridae</taxon>
        <taxon>Pentapetalae</taxon>
        <taxon>asterids</taxon>
        <taxon>campanulids</taxon>
        <taxon>Apiales</taxon>
        <taxon>Apiaceae</taxon>
        <taxon>Apioideae</taxon>
        <taxon>apioid superclade</taxon>
        <taxon>Tordylieae</taxon>
        <taxon>Tordyliinae</taxon>
        <taxon>Heracleum</taxon>
    </lineage>
</organism>
<dbReference type="PANTHER" id="PTHR21077:SF5">
    <property type="entry name" value="CROSSOVER JUNCTION ENDONUCLEASE MMS4"/>
    <property type="match status" value="1"/>
</dbReference>
<keyword evidence="18" id="KW-0469">Meiosis</keyword>
<evidence type="ECO:0000256" key="20">
    <source>
        <dbReference type="ARBA" id="ARBA00059712"/>
    </source>
</evidence>
<comment type="similarity">
    <text evidence="4">Belongs to the EME1/MMS4 family.</text>
</comment>
<dbReference type="GO" id="GO:0051301">
    <property type="term" value="P:cell division"/>
    <property type="evidence" value="ECO:0007669"/>
    <property type="project" value="UniProtKB-KW"/>
</dbReference>
<dbReference type="InterPro" id="IPR047524">
    <property type="entry name" value="XPF_nuclease_EME1_plant/arthr"/>
</dbReference>
<keyword evidence="13" id="KW-0460">Magnesium</keyword>
<dbReference type="GO" id="GO:0006281">
    <property type="term" value="P:DNA repair"/>
    <property type="evidence" value="ECO:0007669"/>
    <property type="project" value="UniProtKB-KW"/>
</dbReference>
<keyword evidence="6" id="KW-0540">Nuclease</keyword>
<dbReference type="Pfam" id="PF21292">
    <property type="entry name" value="EME1-MUS81_C"/>
    <property type="match status" value="1"/>
</dbReference>
<evidence type="ECO:0000256" key="6">
    <source>
        <dbReference type="ARBA" id="ARBA00022722"/>
    </source>
</evidence>
<comment type="subunit">
    <text evidence="21">Forms a heterodimer with MUS81.</text>
</comment>
<dbReference type="CDD" id="cd20083">
    <property type="entry name" value="XPF_nuclease_EME"/>
    <property type="match status" value="1"/>
</dbReference>
<evidence type="ECO:0000259" key="23">
    <source>
        <dbReference type="Pfam" id="PF02732"/>
    </source>
</evidence>
<dbReference type="InterPro" id="IPR033310">
    <property type="entry name" value="Mms4/EME1/EME2"/>
</dbReference>
<feature type="region of interest" description="Disordered" evidence="22">
    <location>
        <begin position="1"/>
        <end position="26"/>
    </location>
</feature>
<evidence type="ECO:0000256" key="1">
    <source>
        <dbReference type="ARBA" id="ARBA00001913"/>
    </source>
</evidence>
<evidence type="ECO:0000256" key="13">
    <source>
        <dbReference type="ARBA" id="ARBA00022842"/>
    </source>
</evidence>
<keyword evidence="11" id="KW-0378">Hydrolase</keyword>
<evidence type="ECO:0000256" key="14">
    <source>
        <dbReference type="ARBA" id="ARBA00023054"/>
    </source>
</evidence>
<dbReference type="Pfam" id="PF02732">
    <property type="entry name" value="ERCC4"/>
    <property type="match status" value="1"/>
</dbReference>
<evidence type="ECO:0000256" key="17">
    <source>
        <dbReference type="ARBA" id="ARBA00023242"/>
    </source>
</evidence>
<keyword evidence="16" id="KW-0234">DNA repair</keyword>
<name>A0AAD8IFE1_9APIA</name>
<keyword evidence="15" id="KW-0233">DNA recombination</keyword>
<comment type="cofactor">
    <cofactor evidence="2">
        <name>Mg(2+)</name>
        <dbReference type="ChEBI" id="CHEBI:18420"/>
    </cofactor>
</comment>
<accession>A0AAD8IFE1</accession>
<evidence type="ECO:0000256" key="19">
    <source>
        <dbReference type="ARBA" id="ARBA00023306"/>
    </source>
</evidence>
<dbReference type="GO" id="GO:0051321">
    <property type="term" value="P:meiotic cell cycle"/>
    <property type="evidence" value="ECO:0007669"/>
    <property type="project" value="UniProtKB-KW"/>
</dbReference>
<protein>
    <submittedName>
        <fullName evidence="24">Crossover junction endonuclease EME1B</fullName>
    </submittedName>
</protein>
<keyword evidence="8 24" id="KW-0255">Endonuclease</keyword>
<evidence type="ECO:0000256" key="11">
    <source>
        <dbReference type="ARBA" id="ARBA00022801"/>
    </source>
</evidence>
<evidence type="ECO:0000256" key="4">
    <source>
        <dbReference type="ARBA" id="ARBA00005313"/>
    </source>
</evidence>
<dbReference type="Gene3D" id="1.10.150.670">
    <property type="entry name" value="Crossover junction endonuclease EME1, DNA-binding domain"/>
    <property type="match status" value="1"/>
</dbReference>
<keyword evidence="10" id="KW-0498">Mitosis</keyword>
<evidence type="ECO:0000256" key="9">
    <source>
        <dbReference type="ARBA" id="ARBA00022763"/>
    </source>
</evidence>
<evidence type="ECO:0000256" key="2">
    <source>
        <dbReference type="ARBA" id="ARBA00001946"/>
    </source>
</evidence>
<comment type="function">
    <text evidence="20">Interacts with MUS81 to form a DNA structure-specific endonuclease with substrate preference for branched DNA structures with a 5'-end at the branch nick. Typical substrates include 3'-flap structures, D-loops, replication forks, nicked Holliday junctions and also intact Holliday junctions with a reduced efficiency. May be required in mitosis for the processing of stalled or collapsed replication fork intermediates. Plays a role in DNA repair and in genotoxic stress-induced homologous recombination (HR) in somatic cells. Mediates a subset of meiotic recombination events that are insensitive to crossover interference.</text>
</comment>
<evidence type="ECO:0000256" key="16">
    <source>
        <dbReference type="ARBA" id="ARBA00023204"/>
    </source>
</evidence>
<evidence type="ECO:0000256" key="8">
    <source>
        <dbReference type="ARBA" id="ARBA00022759"/>
    </source>
</evidence>
<dbReference type="GO" id="GO:0048476">
    <property type="term" value="C:Holliday junction resolvase complex"/>
    <property type="evidence" value="ECO:0007669"/>
    <property type="project" value="InterPro"/>
</dbReference>
<evidence type="ECO:0000256" key="3">
    <source>
        <dbReference type="ARBA" id="ARBA00004123"/>
    </source>
</evidence>
<dbReference type="InterPro" id="IPR006166">
    <property type="entry name" value="ERCC4_domain"/>
</dbReference>
<feature type="region of interest" description="Disordered" evidence="22">
    <location>
        <begin position="51"/>
        <end position="75"/>
    </location>
</feature>
<proteinExistence type="inferred from homology"/>
<keyword evidence="25" id="KW-1185">Reference proteome</keyword>
<evidence type="ECO:0000256" key="21">
    <source>
        <dbReference type="ARBA" id="ARBA00066032"/>
    </source>
</evidence>
<evidence type="ECO:0000313" key="24">
    <source>
        <dbReference type="EMBL" id="KAK1384456.1"/>
    </source>
</evidence>
<evidence type="ECO:0000256" key="7">
    <source>
        <dbReference type="ARBA" id="ARBA00022723"/>
    </source>
</evidence>
<keyword evidence="14" id="KW-0175">Coiled coil</keyword>